<proteinExistence type="predicted"/>
<feature type="non-terminal residue" evidence="1">
    <location>
        <position position="1"/>
    </location>
</feature>
<comment type="caution">
    <text evidence="1">The sequence shown here is derived from an EMBL/GenBank/DDBJ whole genome shotgun (WGS) entry which is preliminary data.</text>
</comment>
<evidence type="ECO:0000313" key="2">
    <source>
        <dbReference type="Proteomes" id="UP000029629"/>
    </source>
</evidence>
<evidence type="ECO:0008006" key="3">
    <source>
        <dbReference type="Google" id="ProtNLM"/>
    </source>
</evidence>
<evidence type="ECO:0000313" key="1">
    <source>
        <dbReference type="EMBL" id="KGF32572.1"/>
    </source>
</evidence>
<name>A0A096APL9_9BURK</name>
<dbReference type="InterPro" id="IPR007383">
    <property type="entry name" value="DUF445"/>
</dbReference>
<dbReference type="EMBL" id="JRNI01000001">
    <property type="protein sequence ID" value="KGF32572.1"/>
    <property type="molecule type" value="Genomic_DNA"/>
</dbReference>
<dbReference type="AlphaFoldDB" id="A0A096APL9"/>
<dbReference type="PANTHER" id="PTHR38442">
    <property type="entry name" value="INNER MEMBRANE PROTEIN-RELATED"/>
    <property type="match status" value="1"/>
</dbReference>
<organism evidence="1 2">
    <name type="scientific">Oligella urethralis DNF00040</name>
    <dbReference type="NCBI Taxonomy" id="1401065"/>
    <lineage>
        <taxon>Bacteria</taxon>
        <taxon>Pseudomonadati</taxon>
        <taxon>Pseudomonadota</taxon>
        <taxon>Betaproteobacteria</taxon>
        <taxon>Burkholderiales</taxon>
        <taxon>Alcaligenaceae</taxon>
        <taxon>Oligella</taxon>
    </lineage>
</organism>
<dbReference type="RefSeq" id="WP_036556762.1">
    <property type="nucleotide sequence ID" value="NZ_JRNI01000001.1"/>
</dbReference>
<dbReference type="OrthoDB" id="9769590at2"/>
<dbReference type="GO" id="GO:0005886">
    <property type="term" value="C:plasma membrane"/>
    <property type="evidence" value="ECO:0007669"/>
    <property type="project" value="TreeGrafter"/>
</dbReference>
<accession>A0A096APL9</accession>
<dbReference type="Pfam" id="PF04286">
    <property type="entry name" value="DUF445"/>
    <property type="match status" value="1"/>
</dbReference>
<dbReference type="eggNOG" id="COG2733">
    <property type="taxonomic scope" value="Bacteria"/>
</dbReference>
<gene>
    <name evidence="1" type="ORF">HMPREF2130_00005</name>
</gene>
<reference evidence="1 2" key="1">
    <citation type="submission" date="2014-07" db="EMBL/GenBank/DDBJ databases">
        <authorList>
            <person name="McCorrison J."/>
            <person name="Sanka R."/>
            <person name="Torralba M."/>
            <person name="Gillis M."/>
            <person name="Haft D.H."/>
            <person name="Methe B."/>
            <person name="Sutton G."/>
            <person name="Nelson K.E."/>
        </authorList>
    </citation>
    <scope>NUCLEOTIDE SEQUENCE [LARGE SCALE GENOMIC DNA]</scope>
    <source>
        <strain evidence="1 2">DNF00040</strain>
    </source>
</reference>
<keyword evidence="2" id="KW-1185">Reference proteome</keyword>
<sequence>TLVPKAIDRKIAKEITLALITYLLELENDPKHPAYKTIPQKLLALKQELLTNKEWQQQLQLFKDEWMHDDKLERMAYQLWYHLKHSAVLVAEDDASALHQQLRRQIKKLVAELQQNSAWQQRLDPWLQKKAYRYFRKNRHLIARFISTTVGQWDAEKLNRTLELEVAKDLQWIRINGTIVGGLVGLLLHALSTWL</sequence>
<dbReference type="Proteomes" id="UP000029629">
    <property type="component" value="Unassembled WGS sequence"/>
</dbReference>
<protein>
    <recommendedName>
        <fullName evidence="3">DUF445 domain-containing protein</fullName>
    </recommendedName>
</protein>
<dbReference type="PANTHER" id="PTHR38442:SF1">
    <property type="entry name" value="INNER MEMBRANE PROTEIN"/>
    <property type="match status" value="1"/>
</dbReference>